<dbReference type="PANTHER" id="PTHR43161:SF9">
    <property type="entry name" value="SORBITOL DEHYDROGENASE"/>
    <property type="match status" value="1"/>
</dbReference>
<dbReference type="RefSeq" id="XP_014172117.1">
    <property type="nucleotide sequence ID" value="XM_014316642.1"/>
</dbReference>
<sequence>MTLEHHHSCEPAANGLNGMATRSDHGSQPAALSPNLSVLLVRKRTIRIEPMPQPVLERDGVLVRVMANGICGSDMHSYMAGGVAGRPVLEPLVMGHEAAGVVEAVGADVTTHKPGDRVAIEPGMPCRRCVNCKNGRSNICLHMRYCSSPGTHGSLSCYFALAADRAPHIPPTVGWDEAGSIQPLAIGVQIGKRADIRPHQTIAIFGCGPIGLITAAVAHAYSARKIIAFDVRPSRVDFARKYLSPLTGRPIIDHVFHIDAIPDFSSKSSSSGNSNGNGTAAASQDEEDAEETVGDKMWLCAQGRMREIIAQCGLKSEEGVDRVVEASGAQDAILHGVAICKQGGVFLQVGLGHVQTHLVPTVAITNKELDFRGLTRYTASCFPSAIDMLERGVVDLKPLITATFPLSRAQEAFEAVAGGKEIKVIIRNGE</sequence>
<keyword evidence="15" id="KW-1185">Reference proteome</keyword>
<dbReference type="Gene3D" id="3.40.50.720">
    <property type="entry name" value="NAD(P)-binding Rossmann-like Domain"/>
    <property type="match status" value="1"/>
</dbReference>
<dbReference type="EC" id="1.1.1.9" evidence="9"/>
<dbReference type="GO" id="GO:0008270">
    <property type="term" value="F:zinc ion binding"/>
    <property type="evidence" value="ECO:0007669"/>
    <property type="project" value="InterPro"/>
</dbReference>
<feature type="compositionally biased region" description="Low complexity" evidence="12">
    <location>
        <begin position="265"/>
        <end position="283"/>
    </location>
</feature>
<dbReference type="AlphaFoldDB" id="F0XIB5"/>
<keyword evidence="5" id="KW-0560">Oxidoreductase</keyword>
<evidence type="ECO:0000256" key="8">
    <source>
        <dbReference type="ARBA" id="ARBA00025713"/>
    </source>
</evidence>
<dbReference type="InterPro" id="IPR036291">
    <property type="entry name" value="NAD(P)-bd_dom_sf"/>
</dbReference>
<evidence type="ECO:0000256" key="10">
    <source>
        <dbReference type="ARBA" id="ARBA00030139"/>
    </source>
</evidence>
<feature type="domain" description="Enoyl reductase (ER)" evidence="13">
    <location>
        <begin position="43"/>
        <end position="426"/>
    </location>
</feature>
<dbReference type="GO" id="GO:0006062">
    <property type="term" value="P:sorbitol catabolic process"/>
    <property type="evidence" value="ECO:0007669"/>
    <property type="project" value="TreeGrafter"/>
</dbReference>
<comment type="pathway">
    <text evidence="8">Carbohydrate degradation; L-arabinose degradation via L-arabinitol; D-xylulose 5-phosphate from L-arabinose (fungal route): step 4/5.</text>
</comment>
<dbReference type="GO" id="GO:0046526">
    <property type="term" value="F:D-xylulose reductase activity"/>
    <property type="evidence" value="ECO:0007669"/>
    <property type="project" value="UniProtKB-EC"/>
</dbReference>
<gene>
    <name evidence="14" type="ORF">CMQ_2564</name>
</gene>
<keyword evidence="3 11" id="KW-0479">Metal-binding</keyword>
<dbReference type="eggNOG" id="KOG0024">
    <property type="taxonomic scope" value="Eukaryota"/>
</dbReference>
<accession>F0XIB5</accession>
<evidence type="ECO:0000256" key="11">
    <source>
        <dbReference type="RuleBase" id="RU361277"/>
    </source>
</evidence>
<dbReference type="InterPro" id="IPR002328">
    <property type="entry name" value="ADH_Zn_CS"/>
</dbReference>
<dbReference type="Proteomes" id="UP000007796">
    <property type="component" value="Unassembled WGS sequence"/>
</dbReference>
<dbReference type="SUPFAM" id="SSF50129">
    <property type="entry name" value="GroES-like"/>
    <property type="match status" value="1"/>
</dbReference>
<comment type="similarity">
    <text evidence="2 11">Belongs to the zinc-containing alcohol dehydrogenase family.</text>
</comment>
<dbReference type="InParanoid" id="F0XIB5"/>
<proteinExistence type="inferred from homology"/>
<comment type="function">
    <text evidence="7">Xylitol dehydrogenase which catalyzes the conversion of xylitol to D-xylulose. Xylose is a major component of hemicelluloses such as xylan. Most fungi utilize D-xylose via three enzymatic reactions, xylose reductase (XR), xylitol dehydrogenase (XDH), and xylulokinase, to form xylulose 5-phosphate, which enters pentose phosphate pathway.</text>
</comment>
<evidence type="ECO:0000256" key="3">
    <source>
        <dbReference type="ARBA" id="ARBA00022723"/>
    </source>
</evidence>
<protein>
    <recommendedName>
        <fullName evidence="9">D-xylulose reductase</fullName>
        <ecNumber evidence="9">1.1.1.9</ecNumber>
    </recommendedName>
    <alternativeName>
        <fullName evidence="10">Xylitol dehydrogenase A</fullName>
    </alternativeName>
</protein>
<name>F0XIB5_GROCL</name>
<reference evidence="14 15" key="1">
    <citation type="journal article" date="2011" name="Proc. Natl. Acad. Sci. U.S.A.">
        <title>Genome and transcriptome analyses of the mountain pine beetle-fungal symbiont Grosmannia clavigera, a lodgepole pine pathogen.</title>
        <authorList>
            <person name="DiGuistini S."/>
            <person name="Wang Y."/>
            <person name="Liao N.Y."/>
            <person name="Taylor G."/>
            <person name="Tanguay P."/>
            <person name="Feau N."/>
            <person name="Henrissat B."/>
            <person name="Chan S.K."/>
            <person name="Hesse-Orce U."/>
            <person name="Alamouti S.M."/>
            <person name="Tsui C.K.M."/>
            <person name="Docking R.T."/>
            <person name="Levasseur A."/>
            <person name="Haridas S."/>
            <person name="Robertson G."/>
            <person name="Birol I."/>
            <person name="Holt R.A."/>
            <person name="Marra M.A."/>
            <person name="Hamelin R.C."/>
            <person name="Hirst M."/>
            <person name="Jones S.J.M."/>
            <person name="Bohlmann J."/>
            <person name="Breuil C."/>
        </authorList>
    </citation>
    <scope>NUCLEOTIDE SEQUENCE [LARGE SCALE GENOMIC DNA]</scope>
    <source>
        <strain evidence="15">kw1407 / UAMH 11150</strain>
    </source>
</reference>
<evidence type="ECO:0000256" key="2">
    <source>
        <dbReference type="ARBA" id="ARBA00008072"/>
    </source>
</evidence>
<dbReference type="InterPro" id="IPR011032">
    <property type="entry name" value="GroES-like_sf"/>
</dbReference>
<feature type="region of interest" description="Disordered" evidence="12">
    <location>
        <begin position="1"/>
        <end position="31"/>
    </location>
</feature>
<dbReference type="InterPro" id="IPR013149">
    <property type="entry name" value="ADH-like_C"/>
</dbReference>
<dbReference type="OrthoDB" id="1879366at2759"/>
<evidence type="ECO:0000259" key="13">
    <source>
        <dbReference type="SMART" id="SM00829"/>
    </source>
</evidence>
<evidence type="ECO:0000256" key="1">
    <source>
        <dbReference type="ARBA" id="ARBA00001947"/>
    </source>
</evidence>
<feature type="region of interest" description="Disordered" evidence="12">
    <location>
        <begin position="265"/>
        <end position="288"/>
    </location>
</feature>
<comment type="cofactor">
    <cofactor evidence="1 11">
        <name>Zn(2+)</name>
        <dbReference type="ChEBI" id="CHEBI:29105"/>
    </cofactor>
</comment>
<organism evidence="15">
    <name type="scientific">Grosmannia clavigera (strain kw1407 / UAMH 11150)</name>
    <name type="common">Blue stain fungus</name>
    <name type="synonym">Graphiocladiella clavigera</name>
    <dbReference type="NCBI Taxonomy" id="655863"/>
    <lineage>
        <taxon>Eukaryota</taxon>
        <taxon>Fungi</taxon>
        <taxon>Dikarya</taxon>
        <taxon>Ascomycota</taxon>
        <taxon>Pezizomycotina</taxon>
        <taxon>Sordariomycetes</taxon>
        <taxon>Sordariomycetidae</taxon>
        <taxon>Ophiostomatales</taxon>
        <taxon>Ophiostomataceae</taxon>
        <taxon>Leptographium</taxon>
    </lineage>
</organism>
<dbReference type="InterPro" id="IPR020843">
    <property type="entry name" value="ER"/>
</dbReference>
<keyword evidence="6" id="KW-0520">NAD</keyword>
<evidence type="ECO:0000256" key="5">
    <source>
        <dbReference type="ARBA" id="ARBA00023002"/>
    </source>
</evidence>
<dbReference type="Pfam" id="PF08240">
    <property type="entry name" value="ADH_N"/>
    <property type="match status" value="1"/>
</dbReference>
<evidence type="ECO:0000256" key="6">
    <source>
        <dbReference type="ARBA" id="ARBA00023027"/>
    </source>
</evidence>
<evidence type="ECO:0000256" key="12">
    <source>
        <dbReference type="SAM" id="MobiDB-lite"/>
    </source>
</evidence>
<dbReference type="GeneID" id="25975567"/>
<keyword evidence="4 11" id="KW-0862">Zinc</keyword>
<dbReference type="PROSITE" id="PS00059">
    <property type="entry name" value="ADH_ZINC"/>
    <property type="match status" value="1"/>
</dbReference>
<dbReference type="STRING" id="655863.F0XIB5"/>
<dbReference type="EMBL" id="GL629769">
    <property type="protein sequence ID" value="EFX02635.1"/>
    <property type="molecule type" value="Genomic_DNA"/>
</dbReference>
<dbReference type="SMART" id="SM00829">
    <property type="entry name" value="PKS_ER"/>
    <property type="match status" value="1"/>
</dbReference>
<dbReference type="SUPFAM" id="SSF51735">
    <property type="entry name" value="NAD(P)-binding Rossmann-fold domains"/>
    <property type="match status" value="1"/>
</dbReference>
<dbReference type="CDD" id="cd05285">
    <property type="entry name" value="sorbitol_DH"/>
    <property type="match status" value="1"/>
</dbReference>
<evidence type="ECO:0000256" key="4">
    <source>
        <dbReference type="ARBA" id="ARBA00022833"/>
    </source>
</evidence>
<dbReference type="PANTHER" id="PTHR43161">
    <property type="entry name" value="SORBITOL DEHYDROGENASE"/>
    <property type="match status" value="1"/>
</dbReference>
<dbReference type="Pfam" id="PF00107">
    <property type="entry name" value="ADH_zinc_N"/>
    <property type="match status" value="1"/>
</dbReference>
<evidence type="ECO:0000313" key="14">
    <source>
        <dbReference type="EMBL" id="EFX02635.1"/>
    </source>
</evidence>
<evidence type="ECO:0000313" key="15">
    <source>
        <dbReference type="Proteomes" id="UP000007796"/>
    </source>
</evidence>
<evidence type="ECO:0000256" key="7">
    <source>
        <dbReference type="ARBA" id="ARBA00024843"/>
    </source>
</evidence>
<dbReference type="InterPro" id="IPR045306">
    <property type="entry name" value="SDH-like"/>
</dbReference>
<dbReference type="Gene3D" id="3.90.180.10">
    <property type="entry name" value="Medium-chain alcohol dehydrogenases, catalytic domain"/>
    <property type="match status" value="1"/>
</dbReference>
<dbReference type="GO" id="GO:0003939">
    <property type="term" value="F:L-iditol 2-dehydrogenase (NAD+) activity"/>
    <property type="evidence" value="ECO:0007669"/>
    <property type="project" value="TreeGrafter"/>
</dbReference>
<dbReference type="HOGENOM" id="CLU_026673_11_5_1"/>
<evidence type="ECO:0000256" key="9">
    <source>
        <dbReference type="ARBA" id="ARBA00026119"/>
    </source>
</evidence>
<dbReference type="InterPro" id="IPR013154">
    <property type="entry name" value="ADH-like_N"/>
</dbReference>